<dbReference type="RefSeq" id="WP_243550412.1">
    <property type="nucleotide sequence ID" value="NZ_CP094532.1"/>
</dbReference>
<gene>
    <name evidence="4" type="ORF">MTP09_02905</name>
</gene>
<accession>A0ABY4BQX0</accession>
<evidence type="ECO:0000256" key="1">
    <source>
        <dbReference type="ARBA" id="ARBA00006484"/>
    </source>
</evidence>
<keyword evidence="5" id="KW-1185">Reference proteome</keyword>
<evidence type="ECO:0000313" key="5">
    <source>
        <dbReference type="Proteomes" id="UP000831460"/>
    </source>
</evidence>
<dbReference type="PRINTS" id="PR00080">
    <property type="entry name" value="SDRFAMILY"/>
</dbReference>
<dbReference type="Proteomes" id="UP000831460">
    <property type="component" value="Chromosome"/>
</dbReference>
<protein>
    <submittedName>
        <fullName evidence="4">SDR family oxidoreductase</fullName>
    </submittedName>
</protein>
<proteinExistence type="inferred from homology"/>
<dbReference type="PANTHER" id="PTHR44196">
    <property type="entry name" value="DEHYDROGENASE/REDUCTASE SDR FAMILY MEMBER 7B"/>
    <property type="match status" value="1"/>
</dbReference>
<dbReference type="PROSITE" id="PS00061">
    <property type="entry name" value="ADH_SHORT"/>
    <property type="match status" value="1"/>
</dbReference>
<evidence type="ECO:0000313" key="4">
    <source>
        <dbReference type="EMBL" id="UOE41602.1"/>
    </source>
</evidence>
<dbReference type="EMBL" id="CP094532">
    <property type="protein sequence ID" value="UOE41602.1"/>
    <property type="molecule type" value="Genomic_DNA"/>
</dbReference>
<dbReference type="SUPFAM" id="SSF51735">
    <property type="entry name" value="NAD(P)-binding Rossmann-fold domains"/>
    <property type="match status" value="1"/>
</dbReference>
<sequence length="326" mass="34866">MENIQSLKGKTVVITGGSSGVGRAAAEAFALEGCNVVVGSRGKDALEDTVALCRSLGAVALGVPTDVSVYEDVQNLAEQAMQFNGRIDIWINNAGVMASGKFEDIPITVAEQVIKTNLFGYMHGAYAALPIFKNQNDGILINNVSIGGFMPAPYSAAYSATKFGIRGMMECLHGEISDFPNVHICNLYPQIQRSTGNSHSAKYSGLDFKIPPFAADPRDTAAEMVKLAKNPKTHTFPDAASFLLKNIYGLFPKTIINTASAGMRLLMKTVDGPETNGNVMVPSSVPHRIYGETILPVPSRKTKRLALAATLGTAAYFLFKISKGKK</sequence>
<dbReference type="PRINTS" id="PR00081">
    <property type="entry name" value="GDHRDH"/>
</dbReference>
<evidence type="ECO:0000256" key="2">
    <source>
        <dbReference type="ARBA" id="ARBA00023002"/>
    </source>
</evidence>
<organism evidence="4 5">
    <name type="scientific">Chryseobacterium suipulveris</name>
    <dbReference type="NCBI Taxonomy" id="2929800"/>
    <lineage>
        <taxon>Bacteria</taxon>
        <taxon>Pseudomonadati</taxon>
        <taxon>Bacteroidota</taxon>
        <taxon>Flavobacteriia</taxon>
        <taxon>Flavobacteriales</taxon>
        <taxon>Weeksellaceae</taxon>
        <taxon>Chryseobacterium group</taxon>
        <taxon>Chryseobacterium</taxon>
    </lineage>
</organism>
<comment type="similarity">
    <text evidence="1 3">Belongs to the short-chain dehydrogenases/reductases (SDR) family.</text>
</comment>
<dbReference type="Pfam" id="PF00106">
    <property type="entry name" value="adh_short"/>
    <property type="match status" value="1"/>
</dbReference>
<dbReference type="NCBIfam" id="NF004792">
    <property type="entry name" value="PRK06139.1"/>
    <property type="match status" value="1"/>
</dbReference>
<name>A0ABY4BQX0_9FLAO</name>
<dbReference type="InterPro" id="IPR020904">
    <property type="entry name" value="Sc_DH/Rdtase_CS"/>
</dbReference>
<dbReference type="InterPro" id="IPR002347">
    <property type="entry name" value="SDR_fam"/>
</dbReference>
<dbReference type="PANTHER" id="PTHR44196:SF1">
    <property type="entry name" value="DEHYDROGENASE_REDUCTASE SDR FAMILY MEMBER 7B"/>
    <property type="match status" value="1"/>
</dbReference>
<evidence type="ECO:0000256" key="3">
    <source>
        <dbReference type="RuleBase" id="RU000363"/>
    </source>
</evidence>
<reference evidence="4 5" key="1">
    <citation type="submission" date="2022-03" db="EMBL/GenBank/DDBJ databases">
        <title>Chryseobacterium sp. isolated from particulate matters in swine house.</title>
        <authorList>
            <person name="Won M."/>
            <person name="Kim S.-J."/>
            <person name="Kwon S.-W."/>
        </authorList>
    </citation>
    <scope>NUCLEOTIDE SEQUENCE [LARGE SCALE GENOMIC DNA]</scope>
    <source>
        <strain evidence="4 5">SC2-2</strain>
    </source>
</reference>
<dbReference type="InterPro" id="IPR036291">
    <property type="entry name" value="NAD(P)-bd_dom_sf"/>
</dbReference>
<keyword evidence="2" id="KW-0560">Oxidoreductase</keyword>
<dbReference type="Gene3D" id="3.40.50.720">
    <property type="entry name" value="NAD(P)-binding Rossmann-like Domain"/>
    <property type="match status" value="1"/>
</dbReference>